<comment type="caution">
    <text evidence="4">The sequence shown here is derived from an EMBL/GenBank/DDBJ whole genome shotgun (WGS) entry which is preliminary data.</text>
</comment>
<dbReference type="PANTHER" id="PTHR43157:SF59">
    <property type="entry name" value="RETINOL DEHYDROGENASE 13"/>
    <property type="match status" value="1"/>
</dbReference>
<dbReference type="GO" id="GO:0016491">
    <property type="term" value="F:oxidoreductase activity"/>
    <property type="evidence" value="ECO:0007669"/>
    <property type="project" value="UniProtKB-KW"/>
</dbReference>
<evidence type="ECO:0000313" key="4">
    <source>
        <dbReference type="EMBL" id="KAK1170869.1"/>
    </source>
</evidence>
<evidence type="ECO:0000256" key="2">
    <source>
        <dbReference type="ARBA" id="ARBA00023002"/>
    </source>
</evidence>
<keyword evidence="2" id="KW-0560">Oxidoreductase</keyword>
<evidence type="ECO:0000256" key="3">
    <source>
        <dbReference type="RuleBase" id="RU000363"/>
    </source>
</evidence>
<dbReference type="InterPro" id="IPR036291">
    <property type="entry name" value="NAD(P)-bd_dom_sf"/>
</dbReference>
<accession>A0AAD8GAR3</accession>
<dbReference type="SUPFAM" id="SSF51735">
    <property type="entry name" value="NAD(P)-binding Rossmann-fold domains"/>
    <property type="match status" value="1"/>
</dbReference>
<dbReference type="PANTHER" id="PTHR43157">
    <property type="entry name" value="PHOSPHATIDYLINOSITOL-GLYCAN BIOSYNTHESIS CLASS F PROTEIN-RELATED"/>
    <property type="match status" value="1"/>
</dbReference>
<gene>
    <name evidence="4" type="primary">RDH13</name>
    <name evidence="4" type="ORF">AOXY_G7812</name>
</gene>
<proteinExistence type="inferred from homology"/>
<dbReference type="Pfam" id="PF00106">
    <property type="entry name" value="adh_short"/>
    <property type="match status" value="1"/>
</dbReference>
<organism evidence="4 5">
    <name type="scientific">Acipenser oxyrinchus oxyrinchus</name>
    <dbReference type="NCBI Taxonomy" id="40147"/>
    <lineage>
        <taxon>Eukaryota</taxon>
        <taxon>Metazoa</taxon>
        <taxon>Chordata</taxon>
        <taxon>Craniata</taxon>
        <taxon>Vertebrata</taxon>
        <taxon>Euteleostomi</taxon>
        <taxon>Actinopterygii</taxon>
        <taxon>Chondrostei</taxon>
        <taxon>Acipenseriformes</taxon>
        <taxon>Acipenseridae</taxon>
        <taxon>Acipenser</taxon>
    </lineage>
</organism>
<dbReference type="PRINTS" id="PR00081">
    <property type="entry name" value="GDHRDH"/>
</dbReference>
<protein>
    <submittedName>
        <fullName evidence="4">Retinol dehydrogenase 13-like</fullName>
    </submittedName>
</protein>
<evidence type="ECO:0000256" key="1">
    <source>
        <dbReference type="ARBA" id="ARBA00006484"/>
    </source>
</evidence>
<dbReference type="AlphaFoldDB" id="A0AAD8GAR3"/>
<dbReference type="Gene3D" id="3.40.50.720">
    <property type="entry name" value="NAD(P)-binding Rossmann-like Domain"/>
    <property type="match status" value="1"/>
</dbReference>
<name>A0AAD8GAR3_ACIOX</name>
<dbReference type="InterPro" id="IPR002347">
    <property type="entry name" value="SDR_fam"/>
</dbReference>
<comment type="similarity">
    <text evidence="1 3">Belongs to the short-chain dehydrogenases/reductases (SDR) family.</text>
</comment>
<dbReference type="Proteomes" id="UP001230051">
    <property type="component" value="Unassembled WGS sequence"/>
</dbReference>
<dbReference type="PRINTS" id="PR00080">
    <property type="entry name" value="SDRFAMILY"/>
</dbReference>
<reference evidence="4" key="1">
    <citation type="submission" date="2022-02" db="EMBL/GenBank/DDBJ databases">
        <title>Atlantic sturgeon de novo genome assembly.</title>
        <authorList>
            <person name="Stock M."/>
            <person name="Klopp C."/>
            <person name="Guiguen Y."/>
            <person name="Cabau C."/>
            <person name="Parinello H."/>
            <person name="Santidrian Yebra-Pimentel E."/>
            <person name="Kuhl H."/>
            <person name="Dirks R.P."/>
            <person name="Guessner J."/>
            <person name="Wuertz S."/>
            <person name="Du K."/>
            <person name="Schartl M."/>
        </authorList>
    </citation>
    <scope>NUCLEOTIDE SEQUENCE</scope>
    <source>
        <strain evidence="4">STURGEONOMICS-FGT-2020</strain>
        <tissue evidence="4">Whole blood</tissue>
    </source>
</reference>
<dbReference type="EMBL" id="JAGXEW010000006">
    <property type="protein sequence ID" value="KAK1170869.1"/>
    <property type="molecule type" value="Genomic_DNA"/>
</dbReference>
<sequence>MYKWWQRKDRTVIITGIGKETARELARRGGWIINVYARHLDLTSTKSIGEFTKKINEEEQRVDLLINNAGVMRCPHWQTEDGFEMQFGVNHLDHFLLTNLLLDMMKHSAPSHIINVSSLAHVVGEMDFNDLNWENKKYNTKVAYCQSKLANVLFTKELVRQLPGTGVTVNALHPGVVETEHTGMHQSPFSSAVLGEQTQFLTTSL</sequence>
<evidence type="ECO:0000313" key="5">
    <source>
        <dbReference type="Proteomes" id="UP001230051"/>
    </source>
</evidence>
<keyword evidence="5" id="KW-1185">Reference proteome</keyword>